<sequence length="237" mass="25678">MKNIIIIGASGHGSVILDCIEKEGKYNVVGFVDSFKQKGTTHNGYEILGNEFEIPYLTKKNNLYGGIIAIGDNWTRKNVCDRITVIAPDFRFITSIHPKAVIGKDTYIGKGTVIMPGAIVNSNTVIKDFCILNTNSSLGHDSIIEEFSSIAPGVSIGGGFYLGTFSAVSIGAIIIENIMIREHTIIGAGSLVTKDFPEYIVAHGTPAKIIRTRERGEYYLKGTSGRTSNIPIYTTPS</sequence>
<dbReference type="InterPro" id="IPR050179">
    <property type="entry name" value="Trans_hexapeptide_repeat"/>
</dbReference>
<dbReference type="PANTHER" id="PTHR43300">
    <property type="entry name" value="ACETYLTRANSFERASE"/>
    <property type="match status" value="1"/>
</dbReference>
<evidence type="ECO:0000256" key="1">
    <source>
        <dbReference type="ARBA" id="ARBA00007274"/>
    </source>
</evidence>
<proteinExistence type="inferred from homology"/>
<evidence type="ECO:0000259" key="2">
    <source>
        <dbReference type="Pfam" id="PF17836"/>
    </source>
</evidence>
<dbReference type="Pfam" id="PF17836">
    <property type="entry name" value="PglD_N"/>
    <property type="match status" value="1"/>
</dbReference>
<comment type="similarity">
    <text evidence="1">Belongs to the transferase hexapeptide repeat family.</text>
</comment>
<feature type="domain" description="PglD N-terminal" evidence="2">
    <location>
        <begin position="3"/>
        <end position="83"/>
    </location>
</feature>
<organism evidence="3 4">
    <name type="scientific">Aquimarina addita</name>
    <dbReference type="NCBI Taxonomy" id="870485"/>
    <lineage>
        <taxon>Bacteria</taxon>
        <taxon>Pseudomonadati</taxon>
        <taxon>Bacteroidota</taxon>
        <taxon>Flavobacteriia</taxon>
        <taxon>Flavobacteriales</taxon>
        <taxon>Flavobacteriaceae</taxon>
        <taxon>Aquimarina</taxon>
    </lineage>
</organism>
<dbReference type="PANTHER" id="PTHR43300:SF7">
    <property type="entry name" value="UDP-N-ACETYLBACILLOSAMINE N-ACETYLTRANSFERASE"/>
    <property type="match status" value="1"/>
</dbReference>
<dbReference type="EMBL" id="BAABCW010000013">
    <property type="protein sequence ID" value="GAA3514322.1"/>
    <property type="molecule type" value="Genomic_DNA"/>
</dbReference>
<reference evidence="4" key="1">
    <citation type="journal article" date="2019" name="Int. J. Syst. Evol. Microbiol.">
        <title>The Global Catalogue of Microorganisms (GCM) 10K type strain sequencing project: providing services to taxonomists for standard genome sequencing and annotation.</title>
        <authorList>
            <consortium name="The Broad Institute Genomics Platform"/>
            <consortium name="The Broad Institute Genome Sequencing Center for Infectious Disease"/>
            <person name="Wu L."/>
            <person name="Ma J."/>
        </authorList>
    </citation>
    <scope>NUCLEOTIDE SEQUENCE [LARGE SCALE GENOMIC DNA]</scope>
    <source>
        <strain evidence="4">JCM 17106</strain>
    </source>
</reference>
<protein>
    <submittedName>
        <fullName evidence="3">Acetyltransferase</fullName>
    </submittedName>
</protein>
<dbReference type="Proteomes" id="UP001500459">
    <property type="component" value="Unassembled WGS sequence"/>
</dbReference>
<dbReference type="SUPFAM" id="SSF51161">
    <property type="entry name" value="Trimeric LpxA-like enzymes"/>
    <property type="match status" value="1"/>
</dbReference>
<dbReference type="InterPro" id="IPR041561">
    <property type="entry name" value="PglD_N"/>
</dbReference>
<dbReference type="Gene3D" id="2.160.10.10">
    <property type="entry name" value="Hexapeptide repeat proteins"/>
    <property type="match status" value="1"/>
</dbReference>
<comment type="caution">
    <text evidence="3">The sequence shown here is derived from an EMBL/GenBank/DDBJ whole genome shotgun (WGS) entry which is preliminary data.</text>
</comment>
<keyword evidence="4" id="KW-1185">Reference proteome</keyword>
<dbReference type="RefSeq" id="WP_344928868.1">
    <property type="nucleotide sequence ID" value="NZ_BAABCW010000013.1"/>
</dbReference>
<dbReference type="Gene3D" id="3.40.50.20">
    <property type="match status" value="1"/>
</dbReference>
<accession>A0ABP6UNA1</accession>
<dbReference type="InterPro" id="IPR001451">
    <property type="entry name" value="Hexapep"/>
</dbReference>
<evidence type="ECO:0000313" key="4">
    <source>
        <dbReference type="Proteomes" id="UP001500459"/>
    </source>
</evidence>
<dbReference type="Pfam" id="PF00132">
    <property type="entry name" value="Hexapep"/>
    <property type="match status" value="1"/>
</dbReference>
<dbReference type="InterPro" id="IPR020019">
    <property type="entry name" value="AcTrfase_PglD-like"/>
</dbReference>
<dbReference type="InterPro" id="IPR011004">
    <property type="entry name" value="Trimer_LpxA-like_sf"/>
</dbReference>
<gene>
    <name evidence="3" type="ORF">GCM10022393_30310</name>
</gene>
<dbReference type="CDD" id="cd03360">
    <property type="entry name" value="LbH_AT_putative"/>
    <property type="match status" value="1"/>
</dbReference>
<evidence type="ECO:0000313" key="3">
    <source>
        <dbReference type="EMBL" id="GAA3514322.1"/>
    </source>
</evidence>
<name>A0ABP6UNA1_9FLAO</name>
<dbReference type="NCBIfam" id="TIGR03570">
    <property type="entry name" value="NeuD_NnaD"/>
    <property type="match status" value="1"/>
</dbReference>